<evidence type="ECO:0000256" key="3">
    <source>
        <dbReference type="ARBA" id="ARBA00022737"/>
    </source>
</evidence>
<dbReference type="InterPro" id="IPR039241">
    <property type="entry name" value="Rrp9-like"/>
</dbReference>
<dbReference type="PROSITE" id="PS50082">
    <property type="entry name" value="WD_REPEATS_2"/>
    <property type="match status" value="4"/>
</dbReference>
<feature type="region of interest" description="Disordered" evidence="6">
    <location>
        <begin position="537"/>
        <end position="560"/>
    </location>
</feature>
<feature type="compositionally biased region" description="Acidic residues" evidence="6">
    <location>
        <begin position="653"/>
        <end position="663"/>
    </location>
</feature>
<keyword evidence="4" id="KW-0539">Nucleus</keyword>
<dbReference type="CDD" id="cd00200">
    <property type="entry name" value="WD40"/>
    <property type="match status" value="1"/>
</dbReference>
<dbReference type="PROSITE" id="PS50294">
    <property type="entry name" value="WD_REPEATS_REGION"/>
    <property type="match status" value="2"/>
</dbReference>
<comment type="subcellular location">
    <subcellularLocation>
        <location evidence="1">Nucleus</location>
    </subcellularLocation>
</comment>
<name>A0A8S1HS20_9PELO</name>
<dbReference type="EMBL" id="CAJGYM010000061">
    <property type="protein sequence ID" value="CAD6195861.1"/>
    <property type="molecule type" value="Genomic_DNA"/>
</dbReference>
<comment type="caution">
    <text evidence="7">The sequence shown here is derived from an EMBL/GenBank/DDBJ whole genome shotgun (WGS) entry which is preliminary data.</text>
</comment>
<dbReference type="SUPFAM" id="SSF50978">
    <property type="entry name" value="WD40 repeat-like"/>
    <property type="match status" value="1"/>
</dbReference>
<dbReference type="InterPro" id="IPR019775">
    <property type="entry name" value="WD40_repeat_CS"/>
</dbReference>
<dbReference type="Pfam" id="PF00400">
    <property type="entry name" value="WD40"/>
    <property type="match status" value="4"/>
</dbReference>
<dbReference type="PROSITE" id="PS00678">
    <property type="entry name" value="WD_REPEATS_1"/>
    <property type="match status" value="2"/>
</dbReference>
<dbReference type="Gene3D" id="2.130.10.10">
    <property type="entry name" value="YVTN repeat-like/Quinoprotein amine dehydrogenase"/>
    <property type="match status" value="1"/>
</dbReference>
<feature type="region of interest" description="Disordered" evidence="6">
    <location>
        <begin position="642"/>
        <end position="664"/>
    </location>
</feature>
<gene>
    <name evidence="7" type="ORF">CAUJ_LOCUS11779</name>
</gene>
<evidence type="ECO:0000256" key="6">
    <source>
        <dbReference type="SAM" id="MobiDB-lite"/>
    </source>
</evidence>
<evidence type="ECO:0000256" key="2">
    <source>
        <dbReference type="ARBA" id="ARBA00022574"/>
    </source>
</evidence>
<dbReference type="SMART" id="SM00320">
    <property type="entry name" value="WD40"/>
    <property type="match status" value="6"/>
</dbReference>
<organism evidence="7 8">
    <name type="scientific">Caenorhabditis auriculariae</name>
    <dbReference type="NCBI Taxonomy" id="2777116"/>
    <lineage>
        <taxon>Eukaryota</taxon>
        <taxon>Metazoa</taxon>
        <taxon>Ecdysozoa</taxon>
        <taxon>Nematoda</taxon>
        <taxon>Chromadorea</taxon>
        <taxon>Rhabditida</taxon>
        <taxon>Rhabditina</taxon>
        <taxon>Rhabditomorpha</taxon>
        <taxon>Rhabditoidea</taxon>
        <taxon>Rhabditidae</taxon>
        <taxon>Peloderinae</taxon>
        <taxon>Caenorhabditis</taxon>
    </lineage>
</organism>
<dbReference type="Proteomes" id="UP000835052">
    <property type="component" value="Unassembled WGS sequence"/>
</dbReference>
<accession>A0A8S1HS20</accession>
<feature type="region of interest" description="Disordered" evidence="6">
    <location>
        <begin position="1046"/>
        <end position="1071"/>
    </location>
</feature>
<keyword evidence="8" id="KW-1185">Reference proteome</keyword>
<sequence length="1071" mass="120361">MYESRPNRENKSDTVERLEMLESIPIVRSFVKQAKKDGEDSELVNSSVDSELRRHGLRIAASTSGIVDATRKHFNLALGLASSGLCMKSTPITTIQDVMETSTVRTCELLFSILEDNMNVFKQPPLGEASQTSILRLCNDLLRRLSRTAETSFCGRILFFLSRFLPLSEKSGLNLMGHFNSQNVTKYEENVGAGKMLTQGCPYMGHSGVSNFPVTENFTAPTTTEDAETGEIHEIKDSATLIPVDPNIYTSFWSLQNFLSNPVTLYEKEKFIVFKKCISSIFTLFSNHKLDKSNDNDSDSKLKAAMDDMISSEAFFAKYLTSPKLLPLQLNDSQFRRHFLVQCLIIFQYLTADVKFKKTARFNHSLSEEQNRVISDFGEKCYKLFVRAILRRETEWSNWKNHACPDITESADKGVMQMYRKRPRQTFDPMANDLGNPELTRLWSIEPNLLSACRNPKRRFDEYKSVNDSGFQWRASRILLASSSYFMPKNDKSMVTSMKDFLEGVIYNTAKAMDEFKPEIAAREEREAEARKKLENALKKKLDPGSSAQAGTSSPNPYEDSLNAEKLEIIAEGLAPKAKQLAAALAREKEFDSTQSDKSNCLNVLSRWAESNAFSLRDLRNQLLNSDPELLMDLTAALKSDEEESLLGSVDGSEGESDVEYDDAQERNFREAKKLLDKLQEESKDDEDVAKKLRDDAATRSGTQLRLVADSFELAEDEEISYRGHRLTPLCVAFSPDSKYLVSTGKESSIVKYSIEEKKVVGVIKRTKNAAATSQNAHSGVIFSVAISPDGNFLASAGFDTAVKVWNFKTLAHIKDLEGHRGAVLSLCFQLKTNNLFSASEDRTVKLWDLDQLGLVDTMYGHQDAVRSVACLQKQRVATAGGRDRTCRVWKVEAESQLVFNGLSQCVSLDCVAMVNEEHFASGSADGTLSLWSFWKKKPLFSRRAAHGQKNGENRWIVSLAALPYSDLLASGSNEGELKLWKVDESFRKLSLVYTYAMDGFINGLSFSNDGKWLSLAVGQEHKDGRWWVDKEARNRVVVIPVRNANEAESEEQRKNGDVATFDDDEDSDED</sequence>
<evidence type="ECO:0000256" key="1">
    <source>
        <dbReference type="ARBA" id="ARBA00004123"/>
    </source>
</evidence>
<reference evidence="7" key="1">
    <citation type="submission" date="2020-10" db="EMBL/GenBank/DDBJ databases">
        <authorList>
            <person name="Kikuchi T."/>
        </authorList>
    </citation>
    <scope>NUCLEOTIDE SEQUENCE</scope>
    <source>
        <strain evidence="7">NKZ352</strain>
    </source>
</reference>
<dbReference type="PANTHER" id="PTHR19865">
    <property type="entry name" value="U3 SMALL NUCLEOLAR RNA INTERACTING PROTEIN 2"/>
    <property type="match status" value="1"/>
</dbReference>
<dbReference type="Pfam" id="PF11957">
    <property type="entry name" value="efThoc1"/>
    <property type="match status" value="1"/>
</dbReference>
<proteinExistence type="predicted"/>
<evidence type="ECO:0000256" key="4">
    <source>
        <dbReference type="ARBA" id="ARBA00023242"/>
    </source>
</evidence>
<feature type="repeat" description="WD" evidence="5">
    <location>
        <begin position="775"/>
        <end position="816"/>
    </location>
</feature>
<feature type="repeat" description="WD" evidence="5">
    <location>
        <begin position="817"/>
        <end position="858"/>
    </location>
</feature>
<protein>
    <submittedName>
        <fullName evidence="7">Uncharacterized protein</fullName>
    </submittedName>
</protein>
<dbReference type="FunFam" id="2.130.10.10:FF:000509">
    <property type="entry name" value="U3 small nucleolar RNA-interacting protein"/>
    <property type="match status" value="1"/>
</dbReference>
<feature type="repeat" description="WD" evidence="5">
    <location>
        <begin position="950"/>
        <end position="991"/>
    </location>
</feature>
<keyword evidence="3" id="KW-0677">Repeat</keyword>
<dbReference type="GO" id="GO:0034511">
    <property type="term" value="F:U3 snoRNA binding"/>
    <property type="evidence" value="ECO:0007669"/>
    <property type="project" value="InterPro"/>
</dbReference>
<dbReference type="InterPro" id="IPR001680">
    <property type="entry name" value="WD40_rpt"/>
</dbReference>
<dbReference type="InterPro" id="IPR036322">
    <property type="entry name" value="WD40_repeat_dom_sf"/>
</dbReference>
<dbReference type="AlphaFoldDB" id="A0A8S1HS20"/>
<evidence type="ECO:0000256" key="5">
    <source>
        <dbReference type="PROSITE-ProRule" id="PRU00221"/>
    </source>
</evidence>
<dbReference type="OrthoDB" id="10257415at2759"/>
<feature type="repeat" description="WD" evidence="5">
    <location>
        <begin position="859"/>
        <end position="900"/>
    </location>
</feature>
<dbReference type="InterPro" id="IPR015943">
    <property type="entry name" value="WD40/YVTN_repeat-like_dom_sf"/>
</dbReference>
<evidence type="ECO:0000313" key="8">
    <source>
        <dbReference type="Proteomes" id="UP000835052"/>
    </source>
</evidence>
<dbReference type="InterPro" id="IPR020472">
    <property type="entry name" value="WD40_PAC1"/>
</dbReference>
<dbReference type="PRINTS" id="PR00320">
    <property type="entry name" value="GPROTEINBRPT"/>
</dbReference>
<keyword evidence="2 5" id="KW-0853">WD repeat</keyword>
<feature type="compositionally biased region" description="Polar residues" evidence="6">
    <location>
        <begin position="546"/>
        <end position="556"/>
    </location>
</feature>
<dbReference type="GO" id="GO:0032040">
    <property type="term" value="C:small-subunit processome"/>
    <property type="evidence" value="ECO:0007669"/>
    <property type="project" value="TreeGrafter"/>
</dbReference>
<feature type="compositionally biased region" description="Acidic residues" evidence="6">
    <location>
        <begin position="1061"/>
        <end position="1071"/>
    </location>
</feature>
<dbReference type="InterPro" id="IPR021861">
    <property type="entry name" value="THO_THOC1"/>
</dbReference>
<dbReference type="PANTHER" id="PTHR19865:SF0">
    <property type="entry name" value="U3 SMALL NUCLEOLAR RNA-INTERACTING PROTEIN 2"/>
    <property type="match status" value="1"/>
</dbReference>
<evidence type="ECO:0000313" key="7">
    <source>
        <dbReference type="EMBL" id="CAD6195861.1"/>
    </source>
</evidence>